<keyword evidence="4 10" id="KW-0812">Transmembrane</keyword>
<keyword evidence="7" id="KW-0406">Ion transport</keyword>
<dbReference type="Proteomes" id="UP000235649">
    <property type="component" value="Unassembled WGS sequence"/>
</dbReference>
<evidence type="ECO:0000256" key="5">
    <source>
        <dbReference type="ARBA" id="ARBA00022989"/>
    </source>
</evidence>
<keyword evidence="9" id="KW-0739">Sodium transport</keyword>
<evidence type="ECO:0000259" key="11">
    <source>
        <dbReference type="Pfam" id="PF00999"/>
    </source>
</evidence>
<gene>
    <name evidence="12" type="ORF">CBP76_12075</name>
</gene>
<dbReference type="Gene3D" id="6.10.140.1330">
    <property type="match status" value="1"/>
</dbReference>
<dbReference type="GO" id="GO:0098719">
    <property type="term" value="P:sodium ion import across plasma membrane"/>
    <property type="evidence" value="ECO:0007669"/>
    <property type="project" value="TreeGrafter"/>
</dbReference>
<sequence length="530" mass="59727">MELYESTFAILIAVALGNIISRFFSKISSTYINLLVGVVFGIIPFTNHMILEFNNEVFMLLVITPLLFFEGQKTMNYIVWQKYRNIISTAVFLVVVIAIVGTISVNWLNGISLPLAMIIVAISTPTDATALESVKSGLILPKNIGSMLKMESLFNDATGIVLLQAALIWYRTGEFSFINNSKTFFVSAIGGMFFGVFMAFMIMLFRQWLVRTKINVISSQTLIFLLTPFIIYILAERIEVSGIIAVVSAGLVFNSEVRRSRFTSPRQMHFGVQLMNFLNEILNSFVFVVLGISLERIVVQQNNNLTHSFQWLVIAFVVYISSLLVRFIYSRVVSRLSVMDAIIFSLGGVHGSVTLAMAFSVIGMGIKNNSSVFNLIILVESAVIILSMIVPTIVFRFILPRDTQADVSKQVYKIRNQMVSLGIKSVNDIPNVSQEVRDSVIYDLKDQLQENNVHQYLRQWNNVNGEVGIFADDLHEQEHRVLLHAFSVEQKYLCDISEEGPIEQTYIDDIFSELLLAESLILDPNNQGER</sequence>
<dbReference type="InterPro" id="IPR018422">
    <property type="entry name" value="Cation/H_exchanger_CPA1"/>
</dbReference>
<protein>
    <submittedName>
        <fullName evidence="12">Sodium:proton antiporter</fullName>
    </submittedName>
</protein>
<keyword evidence="2" id="KW-0813">Transport</keyword>
<dbReference type="GO" id="GO:0005886">
    <property type="term" value="C:plasma membrane"/>
    <property type="evidence" value="ECO:0007669"/>
    <property type="project" value="UniProtKB-SubCell"/>
</dbReference>
<feature type="transmembrane region" description="Helical" evidence="10">
    <location>
        <begin position="277"/>
        <end position="297"/>
    </location>
</feature>
<evidence type="ECO:0000256" key="6">
    <source>
        <dbReference type="ARBA" id="ARBA00023053"/>
    </source>
</evidence>
<keyword evidence="5 10" id="KW-1133">Transmembrane helix</keyword>
<dbReference type="Pfam" id="PF00999">
    <property type="entry name" value="Na_H_Exchanger"/>
    <property type="match status" value="1"/>
</dbReference>
<proteinExistence type="predicted"/>
<dbReference type="GO" id="GO:0015386">
    <property type="term" value="F:potassium:proton antiporter activity"/>
    <property type="evidence" value="ECO:0007669"/>
    <property type="project" value="TreeGrafter"/>
</dbReference>
<feature type="domain" description="Cation/H+ exchanger transmembrane" evidence="11">
    <location>
        <begin position="14"/>
        <end position="398"/>
    </location>
</feature>
<feature type="transmembrane region" description="Helical" evidence="10">
    <location>
        <begin position="216"/>
        <end position="234"/>
    </location>
</feature>
<dbReference type="RefSeq" id="WP_102197108.1">
    <property type="nucleotide sequence ID" value="NZ_NIPR01000061.1"/>
</dbReference>
<dbReference type="AlphaFoldDB" id="A0A2N7ARI4"/>
<evidence type="ECO:0000256" key="7">
    <source>
        <dbReference type="ARBA" id="ARBA00023065"/>
    </source>
</evidence>
<dbReference type="GO" id="GO:0015385">
    <property type="term" value="F:sodium:proton antiporter activity"/>
    <property type="evidence" value="ECO:0007669"/>
    <property type="project" value="InterPro"/>
</dbReference>
<comment type="subcellular location">
    <subcellularLocation>
        <location evidence="1">Cell membrane</location>
        <topology evidence="1">Multi-pass membrane protein</topology>
    </subcellularLocation>
</comment>
<reference evidence="12 13" key="1">
    <citation type="submission" date="2017-05" db="EMBL/GenBank/DDBJ databases">
        <title>Lactobacillus nurukis nov., sp. nov., isolated from nuruk.</title>
        <authorList>
            <person name="Kim S.-J."/>
        </authorList>
    </citation>
    <scope>NUCLEOTIDE SEQUENCE [LARGE SCALE GENOMIC DNA]</scope>
    <source>
        <strain evidence="12 13">SYF10-1a</strain>
    </source>
</reference>
<dbReference type="EMBL" id="NIPR01000061">
    <property type="protein sequence ID" value="PMD67975.1"/>
    <property type="molecule type" value="Genomic_DNA"/>
</dbReference>
<feature type="transmembrane region" description="Helical" evidence="10">
    <location>
        <begin position="31"/>
        <end position="51"/>
    </location>
</feature>
<evidence type="ECO:0000256" key="1">
    <source>
        <dbReference type="ARBA" id="ARBA00004651"/>
    </source>
</evidence>
<feature type="transmembrane region" description="Helical" evidence="10">
    <location>
        <begin position="341"/>
        <end position="366"/>
    </location>
</feature>
<evidence type="ECO:0000256" key="2">
    <source>
        <dbReference type="ARBA" id="ARBA00022448"/>
    </source>
</evidence>
<dbReference type="PANTHER" id="PTHR10110">
    <property type="entry name" value="SODIUM/HYDROGEN EXCHANGER"/>
    <property type="match status" value="1"/>
</dbReference>
<name>A0A2N7ARI4_9LACO</name>
<keyword evidence="13" id="KW-1185">Reference proteome</keyword>
<comment type="caution">
    <text evidence="12">The sequence shown here is derived from an EMBL/GenBank/DDBJ whole genome shotgun (WGS) entry which is preliminary data.</text>
</comment>
<keyword evidence="6" id="KW-0915">Sodium</keyword>
<feature type="transmembrane region" description="Helical" evidence="10">
    <location>
        <begin position="372"/>
        <end position="399"/>
    </location>
</feature>
<organism evidence="12 13">
    <name type="scientific">Companilactobacillus nuruki</name>
    <dbReference type="NCBI Taxonomy" id="1993540"/>
    <lineage>
        <taxon>Bacteria</taxon>
        <taxon>Bacillati</taxon>
        <taxon>Bacillota</taxon>
        <taxon>Bacilli</taxon>
        <taxon>Lactobacillales</taxon>
        <taxon>Lactobacillaceae</taxon>
        <taxon>Companilactobacillus</taxon>
    </lineage>
</organism>
<dbReference type="GO" id="GO:0051453">
    <property type="term" value="P:regulation of intracellular pH"/>
    <property type="evidence" value="ECO:0007669"/>
    <property type="project" value="TreeGrafter"/>
</dbReference>
<keyword evidence="8 10" id="KW-0472">Membrane</keyword>
<evidence type="ECO:0000256" key="3">
    <source>
        <dbReference type="ARBA" id="ARBA00022475"/>
    </source>
</evidence>
<dbReference type="PANTHER" id="PTHR10110:SF86">
    <property type="entry name" value="SODIUM_HYDROGEN EXCHANGER 7"/>
    <property type="match status" value="1"/>
</dbReference>
<accession>A0A2N7ARI4</accession>
<feature type="transmembrane region" description="Helical" evidence="10">
    <location>
        <begin position="86"/>
        <end position="105"/>
    </location>
</feature>
<feature type="transmembrane region" description="Helical" evidence="10">
    <location>
        <begin position="57"/>
        <end position="79"/>
    </location>
</feature>
<feature type="transmembrane region" description="Helical" evidence="10">
    <location>
        <begin position="184"/>
        <end position="204"/>
    </location>
</feature>
<evidence type="ECO:0000256" key="4">
    <source>
        <dbReference type="ARBA" id="ARBA00022692"/>
    </source>
</evidence>
<feature type="transmembrane region" description="Helical" evidence="10">
    <location>
        <begin position="6"/>
        <end position="24"/>
    </location>
</feature>
<evidence type="ECO:0000256" key="9">
    <source>
        <dbReference type="ARBA" id="ARBA00023201"/>
    </source>
</evidence>
<feature type="transmembrane region" description="Helical" evidence="10">
    <location>
        <begin position="240"/>
        <end position="257"/>
    </location>
</feature>
<evidence type="ECO:0000256" key="10">
    <source>
        <dbReference type="SAM" id="Phobius"/>
    </source>
</evidence>
<evidence type="ECO:0000313" key="13">
    <source>
        <dbReference type="Proteomes" id="UP000235649"/>
    </source>
</evidence>
<evidence type="ECO:0000256" key="8">
    <source>
        <dbReference type="ARBA" id="ARBA00023136"/>
    </source>
</evidence>
<evidence type="ECO:0000313" key="12">
    <source>
        <dbReference type="EMBL" id="PMD67975.1"/>
    </source>
</evidence>
<keyword evidence="3" id="KW-1003">Cell membrane</keyword>
<feature type="transmembrane region" description="Helical" evidence="10">
    <location>
        <begin position="309"/>
        <end position="329"/>
    </location>
</feature>
<dbReference type="InterPro" id="IPR006153">
    <property type="entry name" value="Cation/H_exchanger_TM"/>
</dbReference>
<dbReference type="OrthoDB" id="9809206at2"/>